<dbReference type="Pfam" id="PF10300">
    <property type="entry name" value="Iml2-TPR_39"/>
    <property type="match status" value="1"/>
</dbReference>
<protein>
    <submittedName>
        <fullName evidence="1">Tetratricopeptide repeat protein 39A</fullName>
    </submittedName>
</protein>
<dbReference type="InterPro" id="IPR019412">
    <property type="entry name" value="IML2/TPR_39"/>
</dbReference>
<evidence type="ECO:0000313" key="1">
    <source>
        <dbReference type="EMBL" id="PFX28880.1"/>
    </source>
</evidence>
<evidence type="ECO:0000313" key="2">
    <source>
        <dbReference type="Proteomes" id="UP000225706"/>
    </source>
</evidence>
<accession>A0A2B4SJ24</accession>
<dbReference type="InterPro" id="IPR011990">
    <property type="entry name" value="TPR-like_helical_dom_sf"/>
</dbReference>
<dbReference type="SUPFAM" id="SSF48452">
    <property type="entry name" value="TPR-like"/>
    <property type="match status" value="1"/>
</dbReference>
<dbReference type="EMBL" id="LSMT01000075">
    <property type="protein sequence ID" value="PFX28880.1"/>
    <property type="molecule type" value="Genomic_DNA"/>
</dbReference>
<organism evidence="1 2">
    <name type="scientific">Stylophora pistillata</name>
    <name type="common">Smooth cauliflower coral</name>
    <dbReference type="NCBI Taxonomy" id="50429"/>
    <lineage>
        <taxon>Eukaryota</taxon>
        <taxon>Metazoa</taxon>
        <taxon>Cnidaria</taxon>
        <taxon>Anthozoa</taxon>
        <taxon>Hexacorallia</taxon>
        <taxon>Scleractinia</taxon>
        <taxon>Astrocoeniina</taxon>
        <taxon>Pocilloporidae</taxon>
        <taxon>Stylophora</taxon>
    </lineage>
</organism>
<proteinExistence type="predicted"/>
<gene>
    <name evidence="1" type="primary">Ttc39a</name>
    <name evidence="1" type="ORF">AWC38_SpisGene6402</name>
</gene>
<name>A0A2B4SJ24_STYPI</name>
<reference evidence="2" key="1">
    <citation type="journal article" date="2017" name="bioRxiv">
        <title>Comparative analysis of the genomes of Stylophora pistillata and Acropora digitifera provides evidence for extensive differences between species of corals.</title>
        <authorList>
            <person name="Voolstra C.R."/>
            <person name="Li Y."/>
            <person name="Liew Y.J."/>
            <person name="Baumgarten S."/>
            <person name="Zoccola D."/>
            <person name="Flot J.-F."/>
            <person name="Tambutte S."/>
            <person name="Allemand D."/>
            <person name="Aranda M."/>
        </authorList>
    </citation>
    <scope>NUCLEOTIDE SEQUENCE [LARGE SCALE GENOMIC DNA]</scope>
</reference>
<dbReference type="AlphaFoldDB" id="A0A2B4SJ24"/>
<keyword evidence="2" id="KW-1185">Reference proteome</keyword>
<dbReference type="Proteomes" id="UP000225706">
    <property type="component" value="Unassembled WGS sequence"/>
</dbReference>
<comment type="caution">
    <text evidence="1">The sequence shown here is derived from an EMBL/GenBank/DDBJ whole genome shotgun (WGS) entry which is preliminary data.</text>
</comment>
<dbReference type="OrthoDB" id="43460at2759"/>
<dbReference type="PANTHER" id="PTHR31859:SF9">
    <property type="entry name" value="TETRATRICOPEPTIDE REPEAT PROTEIN 39B"/>
    <property type="match status" value="1"/>
</dbReference>
<sequence>MNVISFSSAIYHGIHKSVSIVYSGAVDEKVLADAIKMTNIAVNLCLSNKFLQAQAKLEPWINESMYHALGYSTIMYLQAMMTFEPGAIFLYYAGRIKQVQGKLDEATKSYNDSIAVQSEWKQFHHICYWELMWCYSLSDDSPTMAEAIKMITKAYDLCFSNKFLQAKADIEPWYREFKLSLIVNCI</sequence>
<dbReference type="PANTHER" id="PTHR31859">
    <property type="entry name" value="TETRATRICOPEPTIDE REPEAT PROTEIN 39 FAMILY MEMBER"/>
    <property type="match status" value="1"/>
</dbReference>